<evidence type="ECO:0000313" key="3">
    <source>
        <dbReference type="Proteomes" id="UP001632038"/>
    </source>
</evidence>
<reference evidence="3" key="1">
    <citation type="journal article" date="2024" name="IScience">
        <title>Strigolactones Initiate the Formation of Haustorium-like Structures in Castilleja.</title>
        <authorList>
            <person name="Buerger M."/>
            <person name="Peterson D."/>
            <person name="Chory J."/>
        </authorList>
    </citation>
    <scope>NUCLEOTIDE SEQUENCE [LARGE SCALE GENOMIC DNA]</scope>
</reference>
<dbReference type="Pfam" id="PF14009">
    <property type="entry name" value="PADRE"/>
    <property type="match status" value="1"/>
</dbReference>
<feature type="region of interest" description="Disordered" evidence="1">
    <location>
        <begin position="142"/>
        <end position="164"/>
    </location>
</feature>
<name>A0ABD3DPL3_9LAMI</name>
<dbReference type="EMBL" id="JAVIJP010000016">
    <property type="protein sequence ID" value="KAL3642820.1"/>
    <property type="molecule type" value="Genomic_DNA"/>
</dbReference>
<dbReference type="AlphaFoldDB" id="A0ABD3DPL3"/>
<sequence length="203" mass="22814">MGCNISCKRISISSLKSPSQKNKNIRTIVHLNGYVTRLDYPVTVAEVTGNNSSNKHFLFTHAQMLSNVSKPLSPETVLEAGKIYFLLPYSLFDTGVSPVDFAAMAKKLSSKARNDHKSKRKYKTGSDSTIWSSQGIISPSRIFSPSRLSSSDSETEDDHLGVQRYSTKSKLWKPELDTIREKSFDRRSDQLEILHENAKVNDK</sequence>
<gene>
    <name evidence="2" type="ORF">CASFOL_013635</name>
</gene>
<keyword evidence="3" id="KW-1185">Reference proteome</keyword>
<comment type="caution">
    <text evidence="2">The sequence shown here is derived from an EMBL/GenBank/DDBJ whole genome shotgun (WGS) entry which is preliminary data.</text>
</comment>
<protein>
    <submittedName>
        <fullName evidence="2">Uncharacterized protein</fullName>
    </submittedName>
</protein>
<feature type="compositionally biased region" description="Basic residues" evidence="1">
    <location>
        <begin position="110"/>
        <end position="123"/>
    </location>
</feature>
<organism evidence="2 3">
    <name type="scientific">Castilleja foliolosa</name>
    <dbReference type="NCBI Taxonomy" id="1961234"/>
    <lineage>
        <taxon>Eukaryota</taxon>
        <taxon>Viridiplantae</taxon>
        <taxon>Streptophyta</taxon>
        <taxon>Embryophyta</taxon>
        <taxon>Tracheophyta</taxon>
        <taxon>Spermatophyta</taxon>
        <taxon>Magnoliopsida</taxon>
        <taxon>eudicotyledons</taxon>
        <taxon>Gunneridae</taxon>
        <taxon>Pentapetalae</taxon>
        <taxon>asterids</taxon>
        <taxon>lamiids</taxon>
        <taxon>Lamiales</taxon>
        <taxon>Orobanchaceae</taxon>
        <taxon>Pedicularideae</taxon>
        <taxon>Castillejinae</taxon>
        <taxon>Castilleja</taxon>
    </lineage>
</organism>
<dbReference type="InterPro" id="IPR025322">
    <property type="entry name" value="PADRE_dom"/>
</dbReference>
<evidence type="ECO:0000256" key="1">
    <source>
        <dbReference type="SAM" id="MobiDB-lite"/>
    </source>
</evidence>
<accession>A0ABD3DPL3</accession>
<dbReference type="Proteomes" id="UP001632038">
    <property type="component" value="Unassembled WGS sequence"/>
</dbReference>
<evidence type="ECO:0000313" key="2">
    <source>
        <dbReference type="EMBL" id="KAL3642820.1"/>
    </source>
</evidence>
<dbReference type="PANTHER" id="PTHR33052">
    <property type="entry name" value="DUF4228 DOMAIN PROTEIN-RELATED"/>
    <property type="match status" value="1"/>
</dbReference>
<proteinExistence type="predicted"/>
<feature type="compositionally biased region" description="Low complexity" evidence="1">
    <location>
        <begin position="142"/>
        <end position="152"/>
    </location>
</feature>
<feature type="region of interest" description="Disordered" evidence="1">
    <location>
        <begin position="110"/>
        <end position="130"/>
    </location>
</feature>